<dbReference type="Proteomes" id="UP000235220">
    <property type="component" value="Chromosome 2"/>
</dbReference>
<reference evidence="3" key="1">
    <citation type="submission" date="2025-08" db="UniProtKB">
        <authorList>
            <consortium name="RefSeq"/>
        </authorList>
    </citation>
    <scope>IDENTIFICATION</scope>
    <source>
        <tissue evidence="3">Leaves</tissue>
    </source>
</reference>
<feature type="domain" description="Sacsin/Nov" evidence="1">
    <location>
        <begin position="27"/>
        <end position="143"/>
    </location>
</feature>
<dbReference type="RefSeq" id="XP_018831041.1">
    <property type="nucleotide sequence ID" value="XM_018975496.2"/>
</dbReference>
<name>A0A2I4FHC2_JUGRE</name>
<protein>
    <submittedName>
        <fullName evidence="3">Uncharacterized protein LOC108998764 isoform X1</fullName>
    </submittedName>
</protein>
<dbReference type="InterPro" id="IPR052957">
    <property type="entry name" value="Auxin_embryo_med"/>
</dbReference>
<dbReference type="PANTHER" id="PTHR32387">
    <property type="entry name" value="WU:FJ29H11"/>
    <property type="match status" value="1"/>
</dbReference>
<gene>
    <name evidence="3" type="primary">LOC108998764</name>
</gene>
<dbReference type="OrthoDB" id="1262810at2759"/>
<evidence type="ECO:0000259" key="1">
    <source>
        <dbReference type="Pfam" id="PF25794"/>
    </source>
</evidence>
<dbReference type="Gramene" id="Jr02_00410_p1">
    <property type="protein sequence ID" value="cds.Jr02_00410_p1"/>
    <property type="gene ID" value="Jr02_00410"/>
</dbReference>
<dbReference type="PANTHER" id="PTHR32387:SF3">
    <property type="entry name" value="ATP_DNA BINDING PROTEIN"/>
    <property type="match status" value="1"/>
</dbReference>
<proteinExistence type="predicted"/>
<evidence type="ECO:0000313" key="2">
    <source>
        <dbReference type="Proteomes" id="UP000235220"/>
    </source>
</evidence>
<dbReference type="FunCoup" id="A0A2I4FHC2">
    <property type="interactions" value="124"/>
</dbReference>
<dbReference type="STRING" id="51240.A0A2I4FHC2"/>
<dbReference type="Gene3D" id="3.30.565.10">
    <property type="entry name" value="Histidine kinase-like ATPase, C-terminal domain"/>
    <property type="match status" value="1"/>
</dbReference>
<dbReference type="GeneID" id="108998764"/>
<accession>A0A2I4FHC2</accession>
<dbReference type="InterPro" id="IPR058210">
    <property type="entry name" value="SACS/Nov_dom"/>
</dbReference>
<dbReference type="Pfam" id="PF25794">
    <property type="entry name" value="SACS"/>
    <property type="match status" value="1"/>
</dbReference>
<dbReference type="SUPFAM" id="SSF55874">
    <property type="entry name" value="ATPase domain of HSP90 chaperone/DNA topoisomerase II/histidine kinase"/>
    <property type="match status" value="1"/>
</dbReference>
<organism evidence="2 3">
    <name type="scientific">Juglans regia</name>
    <name type="common">English walnut</name>
    <dbReference type="NCBI Taxonomy" id="51240"/>
    <lineage>
        <taxon>Eukaryota</taxon>
        <taxon>Viridiplantae</taxon>
        <taxon>Streptophyta</taxon>
        <taxon>Embryophyta</taxon>
        <taxon>Tracheophyta</taxon>
        <taxon>Spermatophyta</taxon>
        <taxon>Magnoliopsida</taxon>
        <taxon>eudicotyledons</taxon>
        <taxon>Gunneridae</taxon>
        <taxon>Pentapetalae</taxon>
        <taxon>rosids</taxon>
        <taxon>fabids</taxon>
        <taxon>Fagales</taxon>
        <taxon>Juglandaceae</taxon>
        <taxon>Juglans</taxon>
    </lineage>
</organism>
<sequence>MEEAREHIKDIRRTKFSIGGTPNPLTEDLHQAVKNLSAELYAKDVHFLMELIQNAEDNDYAESVDPSLEFIIVSEDITATGAPATLLIFNNEKGFSSKNIDSICSVGRSTKKGYRKRGYIGEKGIGFKSVFLVTSRPYIFSNGYQIRFNEEPCPHCNLGYIVPEWVEENPTLSDIQQIYGSTTTLPTTTIVIPLKPDKVIAVKQQLSSIHPEVLLFLSKIKRLSVREHNEDPRLNTVSAIAITSETDLVTRKNMDAESYTLHLSAEEKDNASDRECSYYMWKQKFPVRQENRVERRMEVEELVITLAFPVGARLHMGMTSPGIYAFLPTEMVTNFPFIIQADFLLASSRETILLDSKWNQGILDCVPSAFFNAFVSLVRNSVNAPVSSLVPMFRFIPVDHSSYQVLNTVRQSIKAKLVEENIVPSETYSEQKFFHKPCEVGRLMPDFWRILDQAREQKVNLHNLSSHGKYILSSSFDNEEYDNILSFLGVEPVNNEWYAKCIQSSNLVAGVSEDLYLEILLFFASNWRSKFECTNIKNVRLIKYVGVDGDESLCSIYECMNCYTVVSLSRDYRYVSWLSDSSREFRCAGNRFFMPTSTQEALFCSSKKVAIWDWLQVQVKVVVVNVYEYALHLKNFLNNNRKLAVAFVRFLYHSLLKEHLSRGEIDYLCGIMPLIDNYGDLTTKRQGVLVPANGSKWVELIVSNPWRGVDYIELGEEYLRPGYFAGEFTSGEQLLEFLKTHVGASDIPDISPPDVEIPAVAAPLTIQNVFLLLDWIRNLKYRGSRIPNRFLKSIKDGNWLKITTIGCPGYRPPSLSFMLTSSLGTILQNGSVLVDIPLLDQNFYGDRINDYKDELTTIGVMFEYGEACEYIGNHLMSVAENSTLTRSQVLSVLNFIRFLRENVLPLDNFISRIKERRWLRTTCGDRSPVESVLYDPEWRIASQISDIPFIDTYYFGEEILSFKEELKSLGVLIGFNGSFKLVGDNLKSSSRLTALTAEAVLLILECMHHLRSPTKLVETLRGVKCFKTNIGYKSPGECFLFDSQWACMLQVFDGFPLIDHDFHGNIIFFYINQLRQIGVKVDFEEAVKVFAHSFRQKASSMTKENVLSFLSCYRQLEGTPHKFPPYLNKFLREEKWLRTRLGGVCRSPSDCILYGPNWKSIASITVLPFIDDSENYYGMGIHEYRKELKKMGVVTEVKDGVKFVAASLYFPRDPSRITPANVLALLECISILLNENNYSFPDTFMKRISEKWLKTHDGYRPPDECCLFDSSWGSYLKHTDGPFVDQDFYGSNITSYKKELDAIGVTVHVDKGCPLIASHLDFHQEFSTIVRIYNYLNVFTWGPDSEATPDSEAVKRIWIPNGSENGKWVSPQECVLHDNDDLFSSRLYVLKNYYDHELLIFFSRAFHVKGNPSVDDYCKLWKVWEISGHRMSQADCCKFWAYVSKHWNEKTEKALSERLVKLPVGTDSDGILLSDKHDVFIADDLQLKDLFERFFPQPIFVWYPQRSLPSLPRTKLLEIYKKIGVHTISESVQKEEASLVDATQLNQVNLKEALIKKGLIRLIFCFLADPTLNMEVGSRHEAIQGLLNATFLETVEPIIVNYILSFSSGKIVQVTESRMIRWDRADSKFFAQKLDRSTGKKNILKYATYFAESISEGLMWNNTDQIGAFSELIKLGFVLEFEEESVEFLMRSRNLQIFEEDEEFLASAFPSD</sequence>
<dbReference type="NCBIfam" id="NF047352">
    <property type="entry name" value="P_loop_sacsin"/>
    <property type="match status" value="1"/>
</dbReference>
<keyword evidence="2" id="KW-1185">Reference proteome</keyword>
<evidence type="ECO:0000313" key="3">
    <source>
        <dbReference type="RefSeq" id="XP_018831041.1"/>
    </source>
</evidence>
<dbReference type="KEGG" id="jre:108998764"/>
<dbReference type="InterPro" id="IPR036890">
    <property type="entry name" value="HATPase_C_sf"/>
</dbReference>